<protein>
    <submittedName>
        <fullName evidence="1">Uncharacterized protein</fullName>
    </submittedName>
</protein>
<keyword evidence="2" id="KW-1185">Reference proteome</keyword>
<accession>A0A1T5JQV1</accession>
<dbReference type="RefSeq" id="WP_079685909.1">
    <property type="nucleotide sequence ID" value="NZ_FUZU01000001.1"/>
</dbReference>
<dbReference type="STRING" id="688867.SAMN05660236_1366"/>
<dbReference type="Proteomes" id="UP000190961">
    <property type="component" value="Unassembled WGS sequence"/>
</dbReference>
<evidence type="ECO:0000313" key="1">
    <source>
        <dbReference type="EMBL" id="SKC53618.1"/>
    </source>
</evidence>
<reference evidence="1 2" key="1">
    <citation type="submission" date="2017-02" db="EMBL/GenBank/DDBJ databases">
        <authorList>
            <person name="Peterson S.W."/>
        </authorList>
    </citation>
    <scope>NUCLEOTIDE SEQUENCE [LARGE SCALE GENOMIC DNA]</scope>
    <source>
        <strain evidence="1 2">DSM 25262</strain>
    </source>
</reference>
<evidence type="ECO:0000313" key="2">
    <source>
        <dbReference type="Proteomes" id="UP000190961"/>
    </source>
</evidence>
<proteinExistence type="predicted"/>
<name>A0A1T5JQV1_9BACT</name>
<dbReference type="AlphaFoldDB" id="A0A1T5JQV1"/>
<sequence>MTSIDDVLKGDFSNQVYKLDPGLTQTYLLKYSVENNILLHSIIRRQYELEELIKVGKVDDGEVDAKYNAKINELFEASKKELYKILAHISSVGEK</sequence>
<organism evidence="1 2">
    <name type="scientific">Ohtaekwangia koreensis</name>
    <dbReference type="NCBI Taxonomy" id="688867"/>
    <lineage>
        <taxon>Bacteria</taxon>
        <taxon>Pseudomonadati</taxon>
        <taxon>Bacteroidota</taxon>
        <taxon>Cytophagia</taxon>
        <taxon>Cytophagales</taxon>
        <taxon>Fulvivirgaceae</taxon>
        <taxon>Ohtaekwangia</taxon>
    </lineage>
</organism>
<dbReference type="EMBL" id="FUZU01000001">
    <property type="protein sequence ID" value="SKC53618.1"/>
    <property type="molecule type" value="Genomic_DNA"/>
</dbReference>
<gene>
    <name evidence="1" type="ORF">SAMN05660236_1366</name>
</gene>